<evidence type="ECO:0000256" key="4">
    <source>
        <dbReference type="ARBA" id="ARBA00023163"/>
    </source>
</evidence>
<dbReference type="InterPro" id="IPR036388">
    <property type="entry name" value="WH-like_DNA-bd_sf"/>
</dbReference>
<evidence type="ECO:0000256" key="3">
    <source>
        <dbReference type="ARBA" id="ARBA00023125"/>
    </source>
</evidence>
<dbReference type="RefSeq" id="WP_284195393.1">
    <property type="nucleotide sequence ID" value="NZ_BSOG01000001.1"/>
</dbReference>
<dbReference type="Gene3D" id="3.40.190.290">
    <property type="match status" value="1"/>
</dbReference>
<dbReference type="PANTHER" id="PTHR30537:SF5">
    <property type="entry name" value="HTH-TYPE TRANSCRIPTIONAL ACTIVATOR TTDR-RELATED"/>
    <property type="match status" value="1"/>
</dbReference>
<feature type="domain" description="HTH lysR-type" evidence="5">
    <location>
        <begin position="1"/>
        <end position="62"/>
    </location>
</feature>
<dbReference type="Proteomes" id="UP001156706">
    <property type="component" value="Unassembled WGS sequence"/>
</dbReference>
<keyword evidence="2" id="KW-0805">Transcription regulation</keyword>
<dbReference type="PROSITE" id="PS50931">
    <property type="entry name" value="HTH_LYSR"/>
    <property type="match status" value="1"/>
</dbReference>
<dbReference type="InterPro" id="IPR036390">
    <property type="entry name" value="WH_DNA-bd_sf"/>
</dbReference>
<name>A0ABQ5YF33_9NEIS</name>
<dbReference type="InterPro" id="IPR005119">
    <property type="entry name" value="LysR_subst-bd"/>
</dbReference>
<proteinExistence type="inferred from homology"/>
<evidence type="ECO:0000256" key="2">
    <source>
        <dbReference type="ARBA" id="ARBA00023015"/>
    </source>
</evidence>
<accession>A0ABQ5YF33</accession>
<dbReference type="PANTHER" id="PTHR30537">
    <property type="entry name" value="HTH-TYPE TRANSCRIPTIONAL REGULATOR"/>
    <property type="match status" value="1"/>
</dbReference>
<organism evidence="6 7">
    <name type="scientific">Chitinimonas prasina</name>
    <dbReference type="NCBI Taxonomy" id="1434937"/>
    <lineage>
        <taxon>Bacteria</taxon>
        <taxon>Pseudomonadati</taxon>
        <taxon>Pseudomonadota</taxon>
        <taxon>Betaproteobacteria</taxon>
        <taxon>Neisseriales</taxon>
        <taxon>Chitinibacteraceae</taxon>
        <taxon>Chitinimonas</taxon>
    </lineage>
</organism>
<evidence type="ECO:0000313" key="6">
    <source>
        <dbReference type="EMBL" id="GLR12263.1"/>
    </source>
</evidence>
<dbReference type="Gene3D" id="1.10.10.10">
    <property type="entry name" value="Winged helix-like DNA-binding domain superfamily/Winged helix DNA-binding domain"/>
    <property type="match status" value="1"/>
</dbReference>
<protein>
    <submittedName>
        <fullName evidence="6">LysR family transcriptional regulator</fullName>
    </submittedName>
</protein>
<dbReference type="InterPro" id="IPR058163">
    <property type="entry name" value="LysR-type_TF_proteobact-type"/>
</dbReference>
<dbReference type="Pfam" id="PF00126">
    <property type="entry name" value="HTH_1"/>
    <property type="match status" value="1"/>
</dbReference>
<dbReference type="EMBL" id="BSOG01000001">
    <property type="protein sequence ID" value="GLR12263.1"/>
    <property type="molecule type" value="Genomic_DNA"/>
</dbReference>
<reference evidence="7" key="1">
    <citation type="journal article" date="2019" name="Int. J. Syst. Evol. Microbiol.">
        <title>The Global Catalogue of Microorganisms (GCM) 10K type strain sequencing project: providing services to taxonomists for standard genome sequencing and annotation.</title>
        <authorList>
            <consortium name="The Broad Institute Genomics Platform"/>
            <consortium name="The Broad Institute Genome Sequencing Center for Infectious Disease"/>
            <person name="Wu L."/>
            <person name="Ma J."/>
        </authorList>
    </citation>
    <scope>NUCLEOTIDE SEQUENCE [LARGE SCALE GENOMIC DNA]</scope>
    <source>
        <strain evidence="7">NBRC 110044</strain>
    </source>
</reference>
<dbReference type="InterPro" id="IPR000847">
    <property type="entry name" value="LysR_HTH_N"/>
</dbReference>
<dbReference type="SUPFAM" id="SSF53850">
    <property type="entry name" value="Periplasmic binding protein-like II"/>
    <property type="match status" value="1"/>
</dbReference>
<keyword evidence="4" id="KW-0804">Transcription</keyword>
<dbReference type="SUPFAM" id="SSF46785">
    <property type="entry name" value="Winged helix' DNA-binding domain"/>
    <property type="match status" value="1"/>
</dbReference>
<dbReference type="Pfam" id="PF03466">
    <property type="entry name" value="LysR_substrate"/>
    <property type="match status" value="1"/>
</dbReference>
<keyword evidence="3" id="KW-0238">DNA-binding</keyword>
<gene>
    <name evidence="6" type="ORF">GCM10007907_10530</name>
</gene>
<keyword evidence="7" id="KW-1185">Reference proteome</keyword>
<comment type="caution">
    <text evidence="6">The sequence shown here is derived from an EMBL/GenBank/DDBJ whole genome shotgun (WGS) entry which is preliminary data.</text>
</comment>
<evidence type="ECO:0000313" key="7">
    <source>
        <dbReference type="Proteomes" id="UP001156706"/>
    </source>
</evidence>
<dbReference type="CDD" id="cd08479">
    <property type="entry name" value="PBP2_CrgA_like_9"/>
    <property type="match status" value="1"/>
</dbReference>
<sequence>MNDYSELQSIRMFVAIAEAGSFSGAAKQLDLSTAAMSQRLKQLEGRLGVRLLDRNARGIKLTEEGELLLVRGQELLREFDRLMDDVRGSSGRIAGALRIHGPLGFGRRYLAPIVAAFHAQHPELDISLILSDRFSVNRNERFDLVLHIGELPDSDWVAYPIAPNRRVLCASPEYLALHGYPQTPEDLRRHQCLVLRENDEDTTLWSFHQNGEKTNVRISEALSVNDGDVLRQWALAGKGLMLRSEWHVADDLAAGTLQRVLPDWQVADADVVALVPHRNGMPMRLRAFLNFLQDHFRPTPPWRMAPAAVEDRVAELA</sequence>
<evidence type="ECO:0000259" key="5">
    <source>
        <dbReference type="PROSITE" id="PS50931"/>
    </source>
</evidence>
<evidence type="ECO:0000256" key="1">
    <source>
        <dbReference type="ARBA" id="ARBA00009437"/>
    </source>
</evidence>
<comment type="similarity">
    <text evidence="1">Belongs to the LysR transcriptional regulatory family.</text>
</comment>